<proteinExistence type="predicted"/>
<gene>
    <name evidence="1" type="ORF">METZ01_LOCUS446369</name>
</gene>
<feature type="non-terminal residue" evidence="1">
    <location>
        <position position="25"/>
    </location>
</feature>
<accession>A0A382ZEK4</accession>
<evidence type="ECO:0000313" key="1">
    <source>
        <dbReference type="EMBL" id="SVD93515.1"/>
    </source>
</evidence>
<protein>
    <submittedName>
        <fullName evidence="1">Uncharacterized protein</fullName>
    </submittedName>
</protein>
<name>A0A382ZEK4_9ZZZZ</name>
<organism evidence="1">
    <name type="scientific">marine metagenome</name>
    <dbReference type="NCBI Taxonomy" id="408172"/>
    <lineage>
        <taxon>unclassified sequences</taxon>
        <taxon>metagenomes</taxon>
        <taxon>ecological metagenomes</taxon>
    </lineage>
</organism>
<dbReference type="EMBL" id="UINC01183000">
    <property type="protein sequence ID" value="SVD93515.1"/>
    <property type="molecule type" value="Genomic_DNA"/>
</dbReference>
<sequence>MKVYVNEINRKIGMFFFARSSQIQN</sequence>
<reference evidence="1" key="1">
    <citation type="submission" date="2018-05" db="EMBL/GenBank/DDBJ databases">
        <authorList>
            <person name="Lanie J.A."/>
            <person name="Ng W.-L."/>
            <person name="Kazmierczak K.M."/>
            <person name="Andrzejewski T.M."/>
            <person name="Davidsen T.M."/>
            <person name="Wayne K.J."/>
            <person name="Tettelin H."/>
            <person name="Glass J.I."/>
            <person name="Rusch D."/>
            <person name="Podicherti R."/>
            <person name="Tsui H.-C.T."/>
            <person name="Winkler M.E."/>
        </authorList>
    </citation>
    <scope>NUCLEOTIDE SEQUENCE</scope>
</reference>
<dbReference type="AlphaFoldDB" id="A0A382ZEK4"/>